<proteinExistence type="predicted"/>
<sequence>MPGLPKTIDEFTLRFKENIGKMFPRAVLNPTRHMEKFMDMANVDNYLHDKHLYAITERGKKNLPEMTPLTECASSGGNWCNTAPLRTMGLLSLWSPLPALMV</sequence>
<organism evidence="1 2">
    <name type="scientific">Cerrena zonata</name>
    <dbReference type="NCBI Taxonomy" id="2478898"/>
    <lineage>
        <taxon>Eukaryota</taxon>
        <taxon>Fungi</taxon>
        <taxon>Dikarya</taxon>
        <taxon>Basidiomycota</taxon>
        <taxon>Agaricomycotina</taxon>
        <taxon>Agaricomycetes</taxon>
        <taxon>Polyporales</taxon>
        <taxon>Cerrenaceae</taxon>
        <taxon>Cerrena</taxon>
    </lineage>
</organism>
<keyword evidence="2" id="KW-1185">Reference proteome</keyword>
<dbReference type="EMBL" id="JASBNA010000102">
    <property type="protein sequence ID" value="KAK7676840.1"/>
    <property type="molecule type" value="Genomic_DNA"/>
</dbReference>
<dbReference type="AlphaFoldDB" id="A0AAW0FJL7"/>
<protein>
    <submittedName>
        <fullName evidence="1">Uncharacterized protein</fullName>
    </submittedName>
</protein>
<comment type="caution">
    <text evidence="1">The sequence shown here is derived from an EMBL/GenBank/DDBJ whole genome shotgun (WGS) entry which is preliminary data.</text>
</comment>
<accession>A0AAW0FJL7</accession>
<evidence type="ECO:0000313" key="1">
    <source>
        <dbReference type="EMBL" id="KAK7676840.1"/>
    </source>
</evidence>
<gene>
    <name evidence="1" type="ORF">QCA50_020176</name>
</gene>
<name>A0AAW0FJL7_9APHY</name>
<evidence type="ECO:0000313" key="2">
    <source>
        <dbReference type="Proteomes" id="UP001385951"/>
    </source>
</evidence>
<dbReference type="Proteomes" id="UP001385951">
    <property type="component" value="Unassembled WGS sequence"/>
</dbReference>
<reference evidence="1 2" key="1">
    <citation type="submission" date="2022-09" db="EMBL/GenBank/DDBJ databases">
        <authorList>
            <person name="Palmer J.M."/>
        </authorList>
    </citation>
    <scope>NUCLEOTIDE SEQUENCE [LARGE SCALE GENOMIC DNA]</scope>
    <source>
        <strain evidence="1 2">DSM 7382</strain>
    </source>
</reference>